<keyword evidence="5" id="KW-0560">Oxidoreductase</keyword>
<evidence type="ECO:0000259" key="6">
    <source>
        <dbReference type="Pfam" id="PF01180"/>
    </source>
</evidence>
<feature type="domain" description="Dihydroorotate dehydrogenase catalytic" evidence="6">
    <location>
        <begin position="65"/>
        <end position="136"/>
    </location>
</feature>
<comment type="pathway">
    <text evidence="2">Pyrimidine metabolism; UMP biosynthesis via de novo pathway.</text>
</comment>
<dbReference type="InterPro" id="IPR050074">
    <property type="entry name" value="DHO_dehydrogenase"/>
</dbReference>
<proteinExistence type="predicted"/>
<evidence type="ECO:0000256" key="5">
    <source>
        <dbReference type="ARBA" id="ARBA00023002"/>
    </source>
</evidence>
<evidence type="ECO:0000313" key="7">
    <source>
        <dbReference type="EMBL" id="SVE27801.1"/>
    </source>
</evidence>
<dbReference type="PANTHER" id="PTHR48109">
    <property type="entry name" value="DIHYDROOROTATE DEHYDROGENASE (QUINONE), MITOCHONDRIAL-RELATED"/>
    <property type="match status" value="1"/>
</dbReference>
<dbReference type="PROSITE" id="PS00911">
    <property type="entry name" value="DHODEHASE_1"/>
    <property type="match status" value="1"/>
</dbReference>
<name>A0A383C6J8_9ZZZZ</name>
<dbReference type="InterPro" id="IPR005720">
    <property type="entry name" value="Dihydroorotate_DH_cat"/>
</dbReference>
<evidence type="ECO:0000256" key="1">
    <source>
        <dbReference type="ARBA" id="ARBA00001917"/>
    </source>
</evidence>
<dbReference type="PANTHER" id="PTHR48109:SF4">
    <property type="entry name" value="DIHYDROOROTATE DEHYDROGENASE (QUINONE), MITOCHONDRIAL"/>
    <property type="match status" value="1"/>
</dbReference>
<dbReference type="GO" id="GO:0044205">
    <property type="term" value="P:'de novo' UMP biosynthetic process"/>
    <property type="evidence" value="ECO:0007669"/>
    <property type="project" value="UniProtKB-UniPathway"/>
</dbReference>
<protein>
    <recommendedName>
        <fullName evidence="6">Dihydroorotate dehydrogenase catalytic domain-containing protein</fullName>
    </recommendedName>
</protein>
<dbReference type="AlphaFoldDB" id="A0A383C6J8"/>
<dbReference type="GO" id="GO:0004152">
    <property type="term" value="F:dihydroorotate dehydrogenase activity"/>
    <property type="evidence" value="ECO:0007669"/>
    <property type="project" value="TreeGrafter"/>
</dbReference>
<keyword evidence="4" id="KW-0288">FMN</keyword>
<dbReference type="Pfam" id="PF01180">
    <property type="entry name" value="DHO_dh"/>
    <property type="match status" value="1"/>
</dbReference>
<reference evidence="7" key="1">
    <citation type="submission" date="2018-05" db="EMBL/GenBank/DDBJ databases">
        <authorList>
            <person name="Lanie J.A."/>
            <person name="Ng W.-L."/>
            <person name="Kazmierczak K.M."/>
            <person name="Andrzejewski T.M."/>
            <person name="Davidsen T.M."/>
            <person name="Wayne K.J."/>
            <person name="Tettelin H."/>
            <person name="Glass J.I."/>
            <person name="Rusch D."/>
            <person name="Podicherti R."/>
            <person name="Tsui H.-C.T."/>
            <person name="Winkler M.E."/>
        </authorList>
    </citation>
    <scope>NUCLEOTIDE SEQUENCE</scope>
</reference>
<keyword evidence="3" id="KW-0285">Flavoprotein</keyword>
<dbReference type="GO" id="GO:0005886">
    <property type="term" value="C:plasma membrane"/>
    <property type="evidence" value="ECO:0007669"/>
    <property type="project" value="TreeGrafter"/>
</dbReference>
<dbReference type="SUPFAM" id="SSF51395">
    <property type="entry name" value="FMN-linked oxidoreductases"/>
    <property type="match status" value="1"/>
</dbReference>
<dbReference type="EMBL" id="UINC01206258">
    <property type="protein sequence ID" value="SVE27801.1"/>
    <property type="molecule type" value="Genomic_DNA"/>
</dbReference>
<evidence type="ECO:0000256" key="2">
    <source>
        <dbReference type="ARBA" id="ARBA00004725"/>
    </source>
</evidence>
<feature type="non-terminal residue" evidence="7">
    <location>
        <position position="136"/>
    </location>
</feature>
<sequence>MLDGLAPPPDNPPVSWLYKRFVRPNFFQRDPEETHNLVISQLAWAARRRWALGLAGCFLRGPRLPIELFGLTFPNPLGLAAGMDKGGSAIPAWAALGLGFSELGGVTRHGQPGNPQPRMFRVVEDEALINRMGFNN</sequence>
<accession>A0A383C6J8</accession>
<evidence type="ECO:0000256" key="3">
    <source>
        <dbReference type="ARBA" id="ARBA00022630"/>
    </source>
</evidence>
<dbReference type="UniPathway" id="UPA00070"/>
<dbReference type="GO" id="GO:0005737">
    <property type="term" value="C:cytoplasm"/>
    <property type="evidence" value="ECO:0007669"/>
    <property type="project" value="InterPro"/>
</dbReference>
<dbReference type="GO" id="GO:0006207">
    <property type="term" value="P:'de novo' pyrimidine nucleobase biosynthetic process"/>
    <property type="evidence" value="ECO:0007669"/>
    <property type="project" value="InterPro"/>
</dbReference>
<comment type="cofactor">
    <cofactor evidence="1">
        <name>FMN</name>
        <dbReference type="ChEBI" id="CHEBI:58210"/>
    </cofactor>
</comment>
<evidence type="ECO:0000256" key="4">
    <source>
        <dbReference type="ARBA" id="ARBA00022643"/>
    </source>
</evidence>
<organism evidence="7">
    <name type="scientific">marine metagenome</name>
    <dbReference type="NCBI Taxonomy" id="408172"/>
    <lineage>
        <taxon>unclassified sequences</taxon>
        <taxon>metagenomes</taxon>
        <taxon>ecological metagenomes</taxon>
    </lineage>
</organism>
<gene>
    <name evidence="7" type="ORF">METZ01_LOCUS480655</name>
</gene>
<dbReference type="InterPro" id="IPR001295">
    <property type="entry name" value="Dihydroorotate_DH_CS"/>
</dbReference>
<dbReference type="InterPro" id="IPR013785">
    <property type="entry name" value="Aldolase_TIM"/>
</dbReference>
<dbReference type="Gene3D" id="3.20.20.70">
    <property type="entry name" value="Aldolase class I"/>
    <property type="match status" value="1"/>
</dbReference>